<sequence>MSTGAKVSTIIAVLFFLLAAYYYFVPINIQAQQGVFGCGSAIHPPTDDFAKGICQDLSTINRFRSLMSLIAAILVGGLGWMLFGGGIRAARVGADDDETTESPRDPAALDD</sequence>
<dbReference type="EMBL" id="BAAAPN010000045">
    <property type="protein sequence ID" value="GAA1760057.1"/>
    <property type="molecule type" value="Genomic_DNA"/>
</dbReference>
<dbReference type="Proteomes" id="UP001501475">
    <property type="component" value="Unassembled WGS sequence"/>
</dbReference>
<feature type="transmembrane region" description="Helical" evidence="1">
    <location>
        <begin position="66"/>
        <end position="83"/>
    </location>
</feature>
<evidence type="ECO:0000256" key="1">
    <source>
        <dbReference type="SAM" id="Phobius"/>
    </source>
</evidence>
<evidence type="ECO:0000313" key="2">
    <source>
        <dbReference type="EMBL" id="GAA1760057.1"/>
    </source>
</evidence>
<name>A0ABN2KM39_9MICO</name>
<comment type="caution">
    <text evidence="2">The sequence shown here is derived from an EMBL/GenBank/DDBJ whole genome shotgun (WGS) entry which is preliminary data.</text>
</comment>
<keyword evidence="3" id="KW-1185">Reference proteome</keyword>
<evidence type="ECO:0000313" key="3">
    <source>
        <dbReference type="Proteomes" id="UP001501475"/>
    </source>
</evidence>
<keyword evidence="1" id="KW-0812">Transmembrane</keyword>
<keyword evidence="1" id="KW-1133">Transmembrane helix</keyword>
<protein>
    <submittedName>
        <fullName evidence="2">Uncharacterized protein</fullName>
    </submittedName>
</protein>
<organism evidence="2 3">
    <name type="scientific">Nostocoides vanveenii</name>
    <dbReference type="NCBI Taxonomy" id="330835"/>
    <lineage>
        <taxon>Bacteria</taxon>
        <taxon>Bacillati</taxon>
        <taxon>Actinomycetota</taxon>
        <taxon>Actinomycetes</taxon>
        <taxon>Micrococcales</taxon>
        <taxon>Intrasporangiaceae</taxon>
        <taxon>Nostocoides</taxon>
    </lineage>
</organism>
<accession>A0ABN2KM39</accession>
<proteinExistence type="predicted"/>
<feature type="transmembrane region" description="Helical" evidence="1">
    <location>
        <begin position="7"/>
        <end position="24"/>
    </location>
</feature>
<gene>
    <name evidence="2" type="ORF">GCM10009810_19360</name>
</gene>
<keyword evidence="1" id="KW-0472">Membrane</keyword>
<reference evidence="2 3" key="1">
    <citation type="journal article" date="2019" name="Int. J. Syst. Evol. Microbiol.">
        <title>The Global Catalogue of Microorganisms (GCM) 10K type strain sequencing project: providing services to taxonomists for standard genome sequencing and annotation.</title>
        <authorList>
            <consortium name="The Broad Institute Genomics Platform"/>
            <consortium name="The Broad Institute Genome Sequencing Center for Infectious Disease"/>
            <person name="Wu L."/>
            <person name="Ma J."/>
        </authorList>
    </citation>
    <scope>NUCLEOTIDE SEQUENCE [LARGE SCALE GENOMIC DNA]</scope>
    <source>
        <strain evidence="2 3">JCM 15591</strain>
    </source>
</reference>